<feature type="domain" description="VOC" evidence="1">
    <location>
        <begin position="5"/>
        <end position="120"/>
    </location>
</feature>
<dbReference type="InterPro" id="IPR037523">
    <property type="entry name" value="VOC_core"/>
</dbReference>
<dbReference type="Proteomes" id="UP001301140">
    <property type="component" value="Unassembled WGS sequence"/>
</dbReference>
<dbReference type="PANTHER" id="PTHR46142">
    <property type="match status" value="1"/>
</dbReference>
<evidence type="ECO:0000313" key="2">
    <source>
        <dbReference type="EMBL" id="MDF1586652.1"/>
    </source>
</evidence>
<accession>A0AAP3XS33</accession>
<proteinExistence type="predicted"/>
<dbReference type="InterPro" id="IPR029068">
    <property type="entry name" value="Glyas_Bleomycin-R_OHBP_Dase"/>
</dbReference>
<dbReference type="PROSITE" id="PS51819">
    <property type="entry name" value="VOC"/>
    <property type="match status" value="1"/>
</dbReference>
<gene>
    <name evidence="2" type="ORF">PZ740_09690</name>
</gene>
<dbReference type="InterPro" id="IPR004360">
    <property type="entry name" value="Glyas_Fos-R_dOase_dom"/>
</dbReference>
<dbReference type="AlphaFoldDB" id="A0AAP3XS33"/>
<dbReference type="SUPFAM" id="SSF54593">
    <property type="entry name" value="Glyoxalase/Bleomycin resistance protein/Dihydroxybiphenyl dioxygenase"/>
    <property type="match status" value="1"/>
</dbReference>
<evidence type="ECO:0000313" key="3">
    <source>
        <dbReference type="Proteomes" id="UP001301140"/>
    </source>
</evidence>
<dbReference type="PANTHER" id="PTHR46142:SF3">
    <property type="entry name" value="F18B13.24 PROTEIN"/>
    <property type="match status" value="1"/>
</dbReference>
<keyword evidence="3" id="KW-1185">Reference proteome</keyword>
<organism evidence="2 3">
    <name type="scientific">Marinimicrococcus flavescens</name>
    <dbReference type="NCBI Taxonomy" id="3031815"/>
    <lineage>
        <taxon>Bacteria</taxon>
        <taxon>Pseudomonadati</taxon>
        <taxon>Pseudomonadota</taxon>
        <taxon>Alphaproteobacteria</taxon>
        <taxon>Geminicoccales</taxon>
        <taxon>Geminicoccaceae</taxon>
        <taxon>Marinimicrococcus</taxon>
    </lineage>
</organism>
<reference evidence="2 3" key="1">
    <citation type="submission" date="2023-03" db="EMBL/GenBank/DDBJ databases">
        <title>YIM 152171 draft genome.</title>
        <authorList>
            <person name="Yang Z."/>
        </authorList>
    </citation>
    <scope>NUCLEOTIDE SEQUENCE [LARGE SCALE GENOMIC DNA]</scope>
    <source>
        <strain evidence="2 3">YIM 152171</strain>
    </source>
</reference>
<evidence type="ECO:0000259" key="1">
    <source>
        <dbReference type="PROSITE" id="PS51819"/>
    </source>
</evidence>
<dbReference type="Gene3D" id="3.10.180.10">
    <property type="entry name" value="2,3-Dihydroxybiphenyl 1,2-Dioxygenase, domain 1"/>
    <property type="match status" value="1"/>
</dbReference>
<comment type="caution">
    <text evidence="2">The sequence shown here is derived from an EMBL/GenBank/DDBJ whole genome shotgun (WGS) entry which is preliminary data.</text>
</comment>
<dbReference type="Pfam" id="PF00903">
    <property type="entry name" value="Glyoxalase"/>
    <property type="match status" value="1"/>
</dbReference>
<dbReference type="RefSeq" id="WP_327789067.1">
    <property type="nucleotide sequence ID" value="NZ_JARGEQ010000091.1"/>
</dbReference>
<dbReference type="EMBL" id="JARGEQ010000091">
    <property type="protein sequence ID" value="MDF1586652.1"/>
    <property type="molecule type" value="Genomic_DNA"/>
</dbReference>
<name>A0AAP3XS33_9PROT</name>
<protein>
    <submittedName>
        <fullName evidence="2">VOC family protein</fullName>
    </submittedName>
</protein>
<sequence length="130" mass="13887">MTVTRLDHVNLRTAALAEMIAWYGEVLGLEPGPRPPFPFGGAWLYCGGQPVIHLVEVERKAAAEDPALEHFALAASGLDAFLDRLRARGIAFDCREVPGFGITQVNLWDPDGNHLHVDFTSGPAAGGAPG</sequence>